<dbReference type="InterPro" id="IPR027417">
    <property type="entry name" value="P-loop_NTPase"/>
</dbReference>
<keyword evidence="3" id="KW-1185">Reference proteome</keyword>
<keyword evidence="2" id="KW-0547">Nucleotide-binding</keyword>
<evidence type="ECO:0000259" key="1">
    <source>
        <dbReference type="Pfam" id="PF00005"/>
    </source>
</evidence>
<dbReference type="GO" id="GO:0016887">
    <property type="term" value="F:ATP hydrolysis activity"/>
    <property type="evidence" value="ECO:0007669"/>
    <property type="project" value="InterPro"/>
</dbReference>
<feature type="domain" description="ABC transporter" evidence="1">
    <location>
        <begin position="7"/>
        <end position="67"/>
    </location>
</feature>
<protein>
    <submittedName>
        <fullName evidence="2">ATP-binding cassette, subfamily B</fullName>
    </submittedName>
</protein>
<name>A0A1G5GI83_9FIRM</name>
<evidence type="ECO:0000313" key="3">
    <source>
        <dbReference type="Proteomes" id="UP000183047"/>
    </source>
</evidence>
<accession>A0A1G5GI83</accession>
<dbReference type="InterPro" id="IPR003439">
    <property type="entry name" value="ABC_transporter-like_ATP-bd"/>
</dbReference>
<dbReference type="Proteomes" id="UP000183047">
    <property type="component" value="Unassembled WGS sequence"/>
</dbReference>
<sequence>MNATLEEVKEAAKKADAHEFIKKLPMQYHTYLEEAGNGLSGGEKQRIALARAFLKDNKFYIMDESTSNLDFATENIIFDMIYNKFRKKTMLIIAHRLATVKNCDKIIVMDKGRIIEQGNHEELLKRKGKYWKLWEMQQGNFTVNSEENVFDETDVNENIDELVYT</sequence>
<evidence type="ECO:0000313" key="2">
    <source>
        <dbReference type="EMBL" id="SCY51049.1"/>
    </source>
</evidence>
<dbReference type="AlphaFoldDB" id="A0A1G5GI83"/>
<dbReference type="EMBL" id="FMUR01000021">
    <property type="protein sequence ID" value="SCY51049.1"/>
    <property type="molecule type" value="Genomic_DNA"/>
</dbReference>
<gene>
    <name evidence="2" type="ORF">SAMN02910451_02876</name>
</gene>
<dbReference type="Gene3D" id="3.40.50.300">
    <property type="entry name" value="P-loop containing nucleotide triphosphate hydrolases"/>
    <property type="match status" value="1"/>
</dbReference>
<dbReference type="PANTHER" id="PTHR43394:SF13">
    <property type="entry name" value="ANTIGEN PEPTIDE TRANSPORTER 1"/>
    <property type="match status" value="1"/>
</dbReference>
<dbReference type="Pfam" id="PF00005">
    <property type="entry name" value="ABC_tran"/>
    <property type="match status" value="1"/>
</dbReference>
<proteinExistence type="predicted"/>
<dbReference type="SUPFAM" id="SSF52540">
    <property type="entry name" value="P-loop containing nucleoside triphosphate hydrolases"/>
    <property type="match status" value="1"/>
</dbReference>
<keyword evidence="2" id="KW-0067">ATP-binding</keyword>
<dbReference type="GO" id="GO:0015421">
    <property type="term" value="F:ABC-type oligopeptide transporter activity"/>
    <property type="evidence" value="ECO:0007669"/>
    <property type="project" value="TreeGrafter"/>
</dbReference>
<organism evidence="2 3">
    <name type="scientific">Butyrivibrio hungatei</name>
    <dbReference type="NCBI Taxonomy" id="185008"/>
    <lineage>
        <taxon>Bacteria</taxon>
        <taxon>Bacillati</taxon>
        <taxon>Bacillota</taxon>
        <taxon>Clostridia</taxon>
        <taxon>Lachnospirales</taxon>
        <taxon>Lachnospiraceae</taxon>
        <taxon>Butyrivibrio</taxon>
    </lineage>
</organism>
<dbReference type="PANTHER" id="PTHR43394">
    <property type="entry name" value="ATP-DEPENDENT PERMEASE MDL1, MITOCHONDRIAL"/>
    <property type="match status" value="1"/>
</dbReference>
<dbReference type="InterPro" id="IPR039421">
    <property type="entry name" value="Type_1_exporter"/>
</dbReference>
<dbReference type="GO" id="GO:0005524">
    <property type="term" value="F:ATP binding"/>
    <property type="evidence" value="ECO:0007669"/>
    <property type="project" value="UniProtKB-KW"/>
</dbReference>
<reference evidence="3" key="1">
    <citation type="submission" date="2016-10" db="EMBL/GenBank/DDBJ databases">
        <authorList>
            <person name="Varghese N."/>
            <person name="Submissions S."/>
        </authorList>
    </citation>
    <scope>NUCLEOTIDE SEQUENCE [LARGE SCALE GENOMIC DNA]</scope>
    <source>
        <strain evidence="3">XBD2006</strain>
    </source>
</reference>